<evidence type="ECO:0000313" key="2">
    <source>
        <dbReference type="Proteomes" id="UP000077275"/>
    </source>
</evidence>
<keyword evidence="2" id="KW-1185">Reference proteome</keyword>
<dbReference type="Proteomes" id="UP000077275">
    <property type="component" value="Unassembled WGS sequence"/>
</dbReference>
<comment type="caution">
    <text evidence="1">The sequence shown here is derived from an EMBL/GenBank/DDBJ whole genome shotgun (WGS) entry which is preliminary data.</text>
</comment>
<organism evidence="1 2">
    <name type="scientific">Methanobrevibacter cuticularis</name>
    <dbReference type="NCBI Taxonomy" id="47311"/>
    <lineage>
        <taxon>Archaea</taxon>
        <taxon>Methanobacteriati</taxon>
        <taxon>Methanobacteriota</taxon>
        <taxon>Methanomada group</taxon>
        <taxon>Methanobacteria</taxon>
        <taxon>Methanobacteriales</taxon>
        <taxon>Methanobacteriaceae</taxon>
        <taxon>Methanobrevibacter</taxon>
    </lineage>
</organism>
<protein>
    <submittedName>
        <fullName evidence="1">Uncharacterized protein</fullName>
    </submittedName>
</protein>
<evidence type="ECO:0000313" key="1">
    <source>
        <dbReference type="EMBL" id="KZX16336.1"/>
    </source>
</evidence>
<proteinExistence type="predicted"/>
<dbReference type="STRING" id="47311.MBCUT_08880"/>
<accession>A0A166E6N4</accession>
<dbReference type="EMBL" id="LWMW01000094">
    <property type="protein sequence ID" value="KZX16336.1"/>
    <property type="molecule type" value="Genomic_DNA"/>
</dbReference>
<name>A0A166E6N4_9EURY</name>
<sequence length="73" mass="8751">MEKMEKEGMLLFALQENYDVETWKNNEYSHFKIKENNNEGFEVSIIESKKLKKIKMGQKYILNLKIIIVNQIL</sequence>
<reference evidence="1 2" key="1">
    <citation type="submission" date="2016-04" db="EMBL/GenBank/DDBJ databases">
        <title>Genome sequence of Methanobrevibacter cuticularis DSM 11139.</title>
        <authorList>
            <person name="Poehlein A."/>
            <person name="Seedorf H."/>
            <person name="Daniel R."/>
        </authorList>
    </citation>
    <scope>NUCLEOTIDE SEQUENCE [LARGE SCALE GENOMIC DNA]</scope>
    <source>
        <strain evidence="1 2">DSM 11139</strain>
    </source>
</reference>
<dbReference type="AlphaFoldDB" id="A0A166E6N4"/>
<gene>
    <name evidence="1" type="ORF">MBCUT_08880</name>
</gene>